<dbReference type="GO" id="GO:0005737">
    <property type="term" value="C:cytoplasm"/>
    <property type="evidence" value="ECO:0007669"/>
    <property type="project" value="TreeGrafter"/>
</dbReference>
<keyword evidence="1" id="KW-0597">Phosphoprotein</keyword>
<feature type="region of interest" description="Disordered" evidence="2">
    <location>
        <begin position="83"/>
        <end position="193"/>
    </location>
</feature>
<name>A0AAV2I7Q3_LYMST</name>
<evidence type="ECO:0000259" key="3">
    <source>
        <dbReference type="PROSITE" id="PS51203"/>
    </source>
</evidence>
<dbReference type="Pfam" id="PF14050">
    <property type="entry name" value="Nudc_N"/>
    <property type="match status" value="1"/>
</dbReference>
<dbReference type="GO" id="GO:0006457">
    <property type="term" value="P:protein folding"/>
    <property type="evidence" value="ECO:0007669"/>
    <property type="project" value="TreeGrafter"/>
</dbReference>
<dbReference type="InterPro" id="IPR008978">
    <property type="entry name" value="HSP20-like_chaperone"/>
</dbReference>
<dbReference type="InterPro" id="IPR037898">
    <property type="entry name" value="NudC_fam"/>
</dbReference>
<feature type="compositionally biased region" description="Basic and acidic residues" evidence="2">
    <location>
        <begin position="83"/>
        <end position="105"/>
    </location>
</feature>
<evidence type="ECO:0000313" key="4">
    <source>
        <dbReference type="EMBL" id="CAL1542829.1"/>
    </source>
</evidence>
<dbReference type="PROSITE" id="PS51203">
    <property type="entry name" value="CS"/>
    <property type="match status" value="1"/>
</dbReference>
<evidence type="ECO:0000256" key="1">
    <source>
        <dbReference type="ARBA" id="ARBA00022553"/>
    </source>
</evidence>
<dbReference type="EMBL" id="CAXITT010000508">
    <property type="protein sequence ID" value="CAL1542829.1"/>
    <property type="molecule type" value="Genomic_DNA"/>
</dbReference>
<accession>A0AAV2I7Q3</accession>
<dbReference type="AlphaFoldDB" id="A0AAV2I7Q3"/>
<evidence type="ECO:0000313" key="5">
    <source>
        <dbReference type="Proteomes" id="UP001497497"/>
    </source>
</evidence>
<dbReference type="InterPro" id="IPR025934">
    <property type="entry name" value="NudC_N_dom"/>
</dbReference>
<feature type="domain" description="CS" evidence="3">
    <location>
        <begin position="197"/>
        <end position="290"/>
    </location>
</feature>
<keyword evidence="5" id="KW-1185">Reference proteome</keyword>
<dbReference type="SUPFAM" id="SSF49764">
    <property type="entry name" value="HSP20-like chaperones"/>
    <property type="match status" value="1"/>
</dbReference>
<dbReference type="InterPro" id="IPR007052">
    <property type="entry name" value="CS_dom"/>
</dbReference>
<gene>
    <name evidence="4" type="ORF">GSLYS_00016363001</name>
</gene>
<dbReference type="GO" id="GO:0051082">
    <property type="term" value="F:unfolded protein binding"/>
    <property type="evidence" value="ECO:0007669"/>
    <property type="project" value="TreeGrafter"/>
</dbReference>
<organism evidence="4 5">
    <name type="scientific">Lymnaea stagnalis</name>
    <name type="common">Great pond snail</name>
    <name type="synonym">Helix stagnalis</name>
    <dbReference type="NCBI Taxonomy" id="6523"/>
    <lineage>
        <taxon>Eukaryota</taxon>
        <taxon>Metazoa</taxon>
        <taxon>Spiralia</taxon>
        <taxon>Lophotrochozoa</taxon>
        <taxon>Mollusca</taxon>
        <taxon>Gastropoda</taxon>
        <taxon>Heterobranchia</taxon>
        <taxon>Euthyneura</taxon>
        <taxon>Panpulmonata</taxon>
        <taxon>Hygrophila</taxon>
        <taxon>Lymnaeoidea</taxon>
        <taxon>Lymnaeidae</taxon>
        <taxon>Lymnaea</taxon>
    </lineage>
</organism>
<dbReference type="PANTHER" id="PTHR12356">
    <property type="entry name" value="NUCLEAR MOVEMENT PROTEIN NUDC"/>
    <property type="match status" value="1"/>
</dbReference>
<dbReference type="PANTHER" id="PTHR12356:SF19">
    <property type="entry name" value="NUDC DOMAIN-CONTAINING PROTEIN 3"/>
    <property type="match status" value="1"/>
</dbReference>
<feature type="compositionally biased region" description="Polar residues" evidence="2">
    <location>
        <begin position="110"/>
        <end position="130"/>
    </location>
</feature>
<reference evidence="4 5" key="1">
    <citation type="submission" date="2024-04" db="EMBL/GenBank/DDBJ databases">
        <authorList>
            <consortium name="Genoscope - CEA"/>
            <person name="William W."/>
        </authorList>
    </citation>
    <scope>NUCLEOTIDE SEQUENCE [LARGE SCALE GENOMIC DNA]</scope>
</reference>
<comment type="caution">
    <text evidence="4">The sequence shown here is derived from an EMBL/GenBank/DDBJ whole genome shotgun (WGS) entry which is preliminary data.</text>
</comment>
<sequence>MASDAIKYDGALLAILQNEGKVAPFLDVVLGFLYRRTDFFRVMKKDTDKLGFPPGVAFKLLENIFKKYESLSKQDYLKAEKLKESREKENEGKHELMETEEEKSNKNNTDLLTTENEGNCTTDSNQTAEQASLPVSHHEPMERGPKDTEEESPSHSVKQRDTASGAKPKEDDEDNEDPEQARQRRALQANPLTYNGAERDSYFWSQSITEADVRVKVQKSIVKGKQVKVDIKKKHITVKKQEDDGSWTDLVNNELTWEINSEESVWTLSPGEFVHINLEKKQERWWENVFVDEPKINTRKIDCSRPMTDLDDEAQAKIEEMMYNQRQKQLGLPQSHESKTQEMLRKAWDAEGSPFKGQPFDPGQFSVDPSGVVNFKD</sequence>
<dbReference type="Gene3D" id="2.60.40.790">
    <property type="match status" value="1"/>
</dbReference>
<protein>
    <recommendedName>
        <fullName evidence="3">CS domain-containing protein</fullName>
    </recommendedName>
</protein>
<evidence type="ECO:0000256" key="2">
    <source>
        <dbReference type="SAM" id="MobiDB-lite"/>
    </source>
</evidence>
<dbReference type="Pfam" id="PF04969">
    <property type="entry name" value="CS"/>
    <property type="match status" value="1"/>
</dbReference>
<dbReference type="Proteomes" id="UP001497497">
    <property type="component" value="Unassembled WGS sequence"/>
</dbReference>
<feature type="compositionally biased region" description="Basic and acidic residues" evidence="2">
    <location>
        <begin position="136"/>
        <end position="147"/>
    </location>
</feature>
<feature type="region of interest" description="Disordered" evidence="2">
    <location>
        <begin position="351"/>
        <end position="377"/>
    </location>
</feature>
<proteinExistence type="predicted"/>